<accession>A0A1E8Q969</accession>
<protein>
    <recommendedName>
        <fullName evidence="4">succinate-semialdehyde dehydrogenase (NADP(+))</fullName>
        <ecNumber evidence="4">1.2.1.79</ecNumber>
    </recommendedName>
</protein>
<dbReference type="FunFam" id="3.40.605.10:FF:000010">
    <property type="entry name" value="N-succinylglutamate 5-semialdehyde dehydrogenase"/>
    <property type="match status" value="1"/>
</dbReference>
<dbReference type="Pfam" id="PF00171">
    <property type="entry name" value="Aldedh"/>
    <property type="match status" value="1"/>
</dbReference>
<reference evidence="9 10" key="1">
    <citation type="submission" date="2016-09" db="EMBL/GenBank/DDBJ databases">
        <title>genome sequence of Mycobacterium sp. 739 SCH.</title>
        <authorList>
            <person name="Greninger A.L."/>
            <person name="Qin X."/>
            <person name="Jerome K."/>
            <person name="Vora S."/>
            <person name="Quinn K."/>
        </authorList>
    </citation>
    <scope>NUCLEOTIDE SEQUENCE [LARGE SCALE GENOMIC DNA]</scope>
    <source>
        <strain evidence="9 10">SCH</strain>
    </source>
</reference>
<evidence type="ECO:0000256" key="1">
    <source>
        <dbReference type="ARBA" id="ARBA00009986"/>
    </source>
</evidence>
<feature type="active site" evidence="6">
    <location>
        <position position="254"/>
    </location>
</feature>
<sequence length="517" mass="54960">MPAPSPATFARLADLIAIPDASARPTRSVIEVFTGKELTTVPIGTAQDAKDAIARARAAQRSWAELPVDERAAIFHRYRDLVLKNLDALMDMAQAETGKSRGAAQEEILDIAMTARHYARVAPKLLRPQRVSGMLPVLTKTVVRYQPKGVVGVIAPWNYPMTLAVSDAIAALLAGNAVVLKPDSQTPYCALACVELLYEAGLPRDLFAVVPGQGSVVGTALVENTDYLMFTGSTATGSLLAEQAGRRLIGFSAELGGKNPMIVAAGANLREVADAAVRACFANSGQLCISIERIYVEEPIAAEFTRIFGERVRAMTLRGGYEFGVEMGSLISEDQVKAVSSHVDDAVAKGATVVAGGRARPDLGPLFYEPTVLTNVPEDAECYRDETFGPLVSIYPVATIDEAVARANDTDYGLNASVWAASKRAGEEIAARIHAGTVNVDEGYAPTWGSTGAPMGGMGVSGMGRRHGPEGLVKYTEPQTIATTRILNLGGPRGLPPKLWAKVMPPFVKALQYLPGR</sequence>
<dbReference type="Proteomes" id="UP000178953">
    <property type="component" value="Unassembled WGS sequence"/>
</dbReference>
<keyword evidence="2" id="KW-0521">NADP</keyword>
<dbReference type="PROSITE" id="PS00687">
    <property type="entry name" value="ALDEHYDE_DEHYDR_GLU"/>
    <property type="match status" value="1"/>
</dbReference>
<comment type="catalytic activity">
    <reaction evidence="5">
        <text>succinate semialdehyde + NADP(+) + H2O = succinate + NADPH + 2 H(+)</text>
        <dbReference type="Rhea" id="RHEA:13213"/>
        <dbReference type="ChEBI" id="CHEBI:15377"/>
        <dbReference type="ChEBI" id="CHEBI:15378"/>
        <dbReference type="ChEBI" id="CHEBI:30031"/>
        <dbReference type="ChEBI" id="CHEBI:57706"/>
        <dbReference type="ChEBI" id="CHEBI:57783"/>
        <dbReference type="ChEBI" id="CHEBI:58349"/>
        <dbReference type="EC" id="1.2.1.79"/>
    </reaction>
</comment>
<dbReference type="AlphaFoldDB" id="A0A1E8Q969"/>
<evidence type="ECO:0000313" key="9">
    <source>
        <dbReference type="EMBL" id="OFJ54905.1"/>
    </source>
</evidence>
<evidence type="ECO:0000256" key="5">
    <source>
        <dbReference type="ARBA" id="ARBA00048559"/>
    </source>
</evidence>
<dbReference type="NCBIfam" id="NF006916">
    <property type="entry name" value="PRK09407.1"/>
    <property type="match status" value="1"/>
</dbReference>
<dbReference type="InterPro" id="IPR015590">
    <property type="entry name" value="Aldehyde_DH_dom"/>
</dbReference>
<dbReference type="SUPFAM" id="SSF53720">
    <property type="entry name" value="ALDH-like"/>
    <property type="match status" value="1"/>
</dbReference>
<dbReference type="EC" id="1.2.1.79" evidence="4"/>
<dbReference type="InterPro" id="IPR016163">
    <property type="entry name" value="Ald_DH_C"/>
</dbReference>
<dbReference type="InterPro" id="IPR016161">
    <property type="entry name" value="Ald_DH/histidinol_DH"/>
</dbReference>
<dbReference type="GO" id="GO:0036243">
    <property type="term" value="F:succinate-semialdehyde dehydrogenase (NADP+) activity"/>
    <property type="evidence" value="ECO:0007669"/>
    <property type="project" value="UniProtKB-EC"/>
</dbReference>
<evidence type="ECO:0000256" key="4">
    <source>
        <dbReference type="ARBA" id="ARBA00039122"/>
    </source>
</evidence>
<organism evidence="9 10">
    <name type="scientific">Mycolicibacterium grossiae</name>
    <dbReference type="NCBI Taxonomy" id="1552759"/>
    <lineage>
        <taxon>Bacteria</taxon>
        <taxon>Bacillati</taxon>
        <taxon>Actinomycetota</taxon>
        <taxon>Actinomycetes</taxon>
        <taxon>Mycobacteriales</taxon>
        <taxon>Mycobacteriaceae</taxon>
        <taxon>Mycolicibacterium</taxon>
    </lineage>
</organism>
<evidence type="ECO:0000313" key="10">
    <source>
        <dbReference type="Proteomes" id="UP000178953"/>
    </source>
</evidence>
<dbReference type="Gene3D" id="3.40.309.10">
    <property type="entry name" value="Aldehyde Dehydrogenase, Chain A, domain 2"/>
    <property type="match status" value="1"/>
</dbReference>
<keyword evidence="10" id="KW-1185">Reference proteome</keyword>
<dbReference type="RefSeq" id="WP_070351987.1">
    <property type="nucleotide sequence ID" value="NZ_CP043474.1"/>
</dbReference>
<name>A0A1E8Q969_9MYCO</name>
<dbReference type="OrthoDB" id="6882680at2"/>
<evidence type="ECO:0000256" key="2">
    <source>
        <dbReference type="ARBA" id="ARBA00022857"/>
    </source>
</evidence>
<dbReference type="PANTHER" id="PTHR11699">
    <property type="entry name" value="ALDEHYDE DEHYDROGENASE-RELATED"/>
    <property type="match status" value="1"/>
</dbReference>
<evidence type="ECO:0000259" key="8">
    <source>
        <dbReference type="Pfam" id="PF00171"/>
    </source>
</evidence>
<dbReference type="FunFam" id="3.40.309.10:FF:000009">
    <property type="entry name" value="Aldehyde dehydrogenase A"/>
    <property type="match status" value="1"/>
</dbReference>
<dbReference type="Gene3D" id="3.40.605.10">
    <property type="entry name" value="Aldehyde Dehydrogenase, Chain A, domain 1"/>
    <property type="match status" value="1"/>
</dbReference>
<comment type="similarity">
    <text evidence="1 7">Belongs to the aldehyde dehydrogenase family.</text>
</comment>
<evidence type="ECO:0000256" key="6">
    <source>
        <dbReference type="PROSITE-ProRule" id="PRU10007"/>
    </source>
</evidence>
<dbReference type="InterPro" id="IPR029510">
    <property type="entry name" value="Ald_DH_CS_GLU"/>
</dbReference>
<gene>
    <name evidence="9" type="ORF">BEL07_04940</name>
</gene>
<proteinExistence type="inferred from homology"/>
<comment type="caution">
    <text evidence="9">The sequence shown here is derived from an EMBL/GenBank/DDBJ whole genome shotgun (WGS) entry which is preliminary data.</text>
</comment>
<dbReference type="EMBL" id="MCHX01000008">
    <property type="protein sequence ID" value="OFJ54905.1"/>
    <property type="molecule type" value="Genomic_DNA"/>
</dbReference>
<evidence type="ECO:0000256" key="3">
    <source>
        <dbReference type="ARBA" id="ARBA00023002"/>
    </source>
</evidence>
<dbReference type="InterPro" id="IPR016162">
    <property type="entry name" value="Ald_DH_N"/>
</dbReference>
<evidence type="ECO:0000256" key="7">
    <source>
        <dbReference type="RuleBase" id="RU003345"/>
    </source>
</evidence>
<keyword evidence="3 7" id="KW-0560">Oxidoreductase</keyword>
<feature type="domain" description="Aldehyde dehydrogenase" evidence="8">
    <location>
        <begin position="26"/>
        <end position="481"/>
    </location>
</feature>